<sequence>MQVAALERAVETSEKRRQAIIDQYERLLADRVDESESTDADSVSDSQSLLTRLLAR</sequence>
<dbReference type="AlphaFoldDB" id="A0A1I0QDA4"/>
<feature type="region of interest" description="Disordered" evidence="1">
    <location>
        <begin position="33"/>
        <end position="56"/>
    </location>
</feature>
<gene>
    <name evidence="2" type="ORF">SAMN05216285_3387</name>
</gene>
<dbReference type="EMBL" id="FOIS01000004">
    <property type="protein sequence ID" value="SEW24800.1"/>
    <property type="molecule type" value="Genomic_DNA"/>
</dbReference>
<accession>A0A1I0QDA4</accession>
<dbReference type="Proteomes" id="UP000183275">
    <property type="component" value="Unassembled WGS sequence"/>
</dbReference>
<feature type="compositionally biased region" description="Polar residues" evidence="1">
    <location>
        <begin position="40"/>
        <end position="50"/>
    </location>
</feature>
<evidence type="ECO:0000313" key="3">
    <source>
        <dbReference type="Proteomes" id="UP000183275"/>
    </source>
</evidence>
<evidence type="ECO:0000313" key="2">
    <source>
        <dbReference type="EMBL" id="SEW24800.1"/>
    </source>
</evidence>
<evidence type="ECO:0000256" key="1">
    <source>
        <dbReference type="SAM" id="MobiDB-lite"/>
    </source>
</evidence>
<organism evidence="2 3">
    <name type="scientific">Natrinema salifodinae</name>
    <dbReference type="NCBI Taxonomy" id="1202768"/>
    <lineage>
        <taxon>Archaea</taxon>
        <taxon>Methanobacteriati</taxon>
        <taxon>Methanobacteriota</taxon>
        <taxon>Stenosarchaea group</taxon>
        <taxon>Halobacteria</taxon>
        <taxon>Halobacteriales</taxon>
        <taxon>Natrialbaceae</taxon>
        <taxon>Natrinema</taxon>
    </lineage>
</organism>
<name>A0A1I0QDA4_9EURY</name>
<reference evidence="3" key="1">
    <citation type="submission" date="2016-10" db="EMBL/GenBank/DDBJ databases">
        <authorList>
            <person name="Varghese N."/>
        </authorList>
    </citation>
    <scope>NUCLEOTIDE SEQUENCE [LARGE SCALE GENOMIC DNA]</scope>
    <source>
        <strain evidence="3">CGMCC 1.12284</strain>
    </source>
</reference>
<proteinExistence type="predicted"/>
<protein>
    <submittedName>
        <fullName evidence="2">Uncharacterized protein</fullName>
    </submittedName>
</protein>
<keyword evidence="3" id="KW-1185">Reference proteome</keyword>